<dbReference type="Proteomes" id="UP000029492">
    <property type="component" value="Chromosome"/>
</dbReference>
<evidence type="ECO:0000313" key="1">
    <source>
        <dbReference type="EMBL" id="AIQ91436.1"/>
    </source>
</evidence>
<protein>
    <submittedName>
        <fullName evidence="1">Protein of unassigned function</fullName>
    </submittedName>
</protein>
<dbReference type="AlphaFoldDB" id="A0A089NU43"/>
<reference evidence="1 2" key="1">
    <citation type="journal article" date="2014" name="PLoS ONE">
        <title>Genome Information of Methylobacterium oryzae, a Plant-Probiotic Methylotroph in the Phyllosphere.</title>
        <authorList>
            <person name="Kwak M.J."/>
            <person name="Jeong H."/>
            <person name="Madhaiyan M."/>
            <person name="Lee Y."/>
            <person name="Sa T.M."/>
            <person name="Oh T.K."/>
            <person name="Kim J.F."/>
        </authorList>
    </citation>
    <scope>NUCLEOTIDE SEQUENCE [LARGE SCALE GENOMIC DNA]</scope>
    <source>
        <strain evidence="1 2">CBMB20</strain>
    </source>
</reference>
<evidence type="ECO:0000313" key="2">
    <source>
        <dbReference type="Proteomes" id="UP000029492"/>
    </source>
</evidence>
<name>A0A089NU43_9HYPH</name>
<dbReference type="EMBL" id="CP003811">
    <property type="protein sequence ID" value="AIQ91436.1"/>
    <property type="molecule type" value="Genomic_DNA"/>
</dbReference>
<sequence length="109" mass="11809">MTAMADIIPLGIIPGAESARAMLLDLRRRLDSGEDIGPRIAQIRQAAASMRALAGGLRRVLQAPDERLSAEPEFLVAAWKVLGMAECNVAKVEELLRLADEEVSEQASR</sequence>
<dbReference type="HOGENOM" id="CLU_2220075_0_0_5"/>
<organism evidence="1 2">
    <name type="scientific">Methylobacterium oryzae CBMB20</name>
    <dbReference type="NCBI Taxonomy" id="693986"/>
    <lineage>
        <taxon>Bacteria</taxon>
        <taxon>Pseudomonadati</taxon>
        <taxon>Pseudomonadota</taxon>
        <taxon>Alphaproteobacteria</taxon>
        <taxon>Hyphomicrobiales</taxon>
        <taxon>Methylobacteriaceae</taxon>
        <taxon>Methylobacterium</taxon>
    </lineage>
</organism>
<dbReference type="eggNOG" id="ENOG50311HG">
    <property type="taxonomic scope" value="Bacteria"/>
</dbReference>
<dbReference type="KEGG" id="mor:MOC_3681"/>
<gene>
    <name evidence="1" type="ORF">MOC_3681</name>
</gene>
<keyword evidence="2" id="KW-1185">Reference proteome</keyword>
<accession>A0A089NU43</accession>
<proteinExistence type="predicted"/>
<dbReference type="STRING" id="693986.MOC_3681"/>